<feature type="compositionally biased region" description="Basic and acidic residues" evidence="1">
    <location>
        <begin position="309"/>
        <end position="328"/>
    </location>
</feature>
<dbReference type="AlphaFoldDB" id="A0AAV2BCE4"/>
<accession>A0AAV2BCE4</accession>
<name>A0AAV2BCE4_9ARAC</name>
<evidence type="ECO:0000313" key="2">
    <source>
        <dbReference type="EMBL" id="CAL1293294.1"/>
    </source>
</evidence>
<gene>
    <name evidence="2" type="ORF">LARSCL_LOCUS18122</name>
</gene>
<proteinExistence type="predicted"/>
<reference evidence="2 3" key="1">
    <citation type="submission" date="2024-04" db="EMBL/GenBank/DDBJ databases">
        <authorList>
            <person name="Rising A."/>
            <person name="Reimegard J."/>
            <person name="Sonavane S."/>
            <person name="Akerstrom W."/>
            <person name="Nylinder S."/>
            <person name="Hedman E."/>
            <person name="Kallberg Y."/>
        </authorList>
    </citation>
    <scope>NUCLEOTIDE SEQUENCE [LARGE SCALE GENOMIC DNA]</scope>
</reference>
<evidence type="ECO:0000313" key="3">
    <source>
        <dbReference type="Proteomes" id="UP001497382"/>
    </source>
</evidence>
<keyword evidence="3" id="KW-1185">Reference proteome</keyword>
<feature type="compositionally biased region" description="Polar residues" evidence="1">
    <location>
        <begin position="225"/>
        <end position="235"/>
    </location>
</feature>
<feature type="region of interest" description="Disordered" evidence="1">
    <location>
        <begin position="197"/>
        <end position="345"/>
    </location>
</feature>
<sequence length="378" mass="44286">MVAVSYKSPKDFIDIVQVEDRGDITLIKLRNAIKSYSHFKMISKINYDECISMSLVKFYTQDINRSSDNDFDEFFEEIYSKELKNYTEVEKILKQLKYLCDPNGSEIVKYLCQMSSTDSLEISMANLNICDKYASPESKEERLKVKRNSDSAVTFYRKKEDNNEILYDSKKKECEWKRIEEANKNKIILNEKMSSVEDDAEKKNKIQNDVNNKQDEWKVEDTKRNTSPSRQINPRKNTEKRSSDESQNDTKEQDKQKSATIPAAEKHSKKNSNKIWIEKSNNQDECKTIKRKQRSKTTRISFSKRRVKKENSNKNHHDIGHEQGELKDGQMSSTGKNAEEENKYRNSIQKESVELENFLRMLLVLGDKQGMSYVMKTS</sequence>
<feature type="compositionally biased region" description="Basic and acidic residues" evidence="1">
    <location>
        <begin position="236"/>
        <end position="257"/>
    </location>
</feature>
<organism evidence="2 3">
    <name type="scientific">Larinioides sclopetarius</name>
    <dbReference type="NCBI Taxonomy" id="280406"/>
    <lineage>
        <taxon>Eukaryota</taxon>
        <taxon>Metazoa</taxon>
        <taxon>Ecdysozoa</taxon>
        <taxon>Arthropoda</taxon>
        <taxon>Chelicerata</taxon>
        <taxon>Arachnida</taxon>
        <taxon>Araneae</taxon>
        <taxon>Araneomorphae</taxon>
        <taxon>Entelegynae</taxon>
        <taxon>Araneoidea</taxon>
        <taxon>Araneidae</taxon>
        <taxon>Larinioides</taxon>
    </lineage>
</organism>
<evidence type="ECO:0000256" key="1">
    <source>
        <dbReference type="SAM" id="MobiDB-lite"/>
    </source>
</evidence>
<protein>
    <submittedName>
        <fullName evidence="2">Uncharacterized protein</fullName>
    </submittedName>
</protein>
<feature type="compositionally biased region" description="Basic and acidic residues" evidence="1">
    <location>
        <begin position="200"/>
        <end position="224"/>
    </location>
</feature>
<dbReference type="Proteomes" id="UP001497382">
    <property type="component" value="Unassembled WGS sequence"/>
</dbReference>
<feature type="compositionally biased region" description="Basic residues" evidence="1">
    <location>
        <begin position="289"/>
        <end position="308"/>
    </location>
</feature>
<comment type="caution">
    <text evidence="2">The sequence shown here is derived from an EMBL/GenBank/DDBJ whole genome shotgun (WGS) entry which is preliminary data.</text>
</comment>
<dbReference type="EMBL" id="CAXIEN010000323">
    <property type="protein sequence ID" value="CAL1293294.1"/>
    <property type="molecule type" value="Genomic_DNA"/>
</dbReference>